<proteinExistence type="predicted"/>
<feature type="transmembrane region" description="Helical" evidence="1">
    <location>
        <begin position="72"/>
        <end position="92"/>
    </location>
</feature>
<evidence type="ECO:0000256" key="1">
    <source>
        <dbReference type="SAM" id="Phobius"/>
    </source>
</evidence>
<accession>A0ABS3S5G8</accession>
<sequence length="124" mass="12956">MKAAAQSAAPRSAPAADRLRRVAGWLLLLSAITHVLQVPVYGTEGNVLGAAGFGVVYALVGTGLLRRWPGAVPAATVLPVIGGTLGVIRFLFLHTNPFSVWHVALDLVIVPLATILLIRSRTGS</sequence>
<keyword evidence="1" id="KW-1133">Transmembrane helix</keyword>
<keyword evidence="1" id="KW-0812">Transmembrane</keyword>
<reference evidence="2 3" key="1">
    <citation type="submission" date="2021-03" db="EMBL/GenBank/DDBJ databases">
        <title>Actinomadura violae sp. nov., isolated from lichen in Thailand.</title>
        <authorList>
            <person name="Kanchanasin P."/>
            <person name="Saeng-In P."/>
            <person name="Phongsopitanun W."/>
            <person name="Yuki M."/>
            <person name="Kudo T."/>
            <person name="Ohkuma M."/>
            <person name="Tanasupawat S."/>
        </authorList>
    </citation>
    <scope>NUCLEOTIDE SEQUENCE [LARGE SCALE GENOMIC DNA]</scope>
    <source>
        <strain evidence="2 3">LCR2-06</strain>
    </source>
</reference>
<protein>
    <recommendedName>
        <fullName evidence="4">Integral membrane protein</fullName>
    </recommendedName>
</protein>
<keyword evidence="3" id="KW-1185">Reference proteome</keyword>
<keyword evidence="1" id="KW-0472">Membrane</keyword>
<feature type="transmembrane region" description="Helical" evidence="1">
    <location>
        <begin position="47"/>
        <end position="65"/>
    </location>
</feature>
<gene>
    <name evidence="2" type="ORF">J4709_42220</name>
</gene>
<name>A0ABS3S5G8_9ACTN</name>
<evidence type="ECO:0008006" key="4">
    <source>
        <dbReference type="Google" id="ProtNLM"/>
    </source>
</evidence>
<feature type="transmembrane region" description="Helical" evidence="1">
    <location>
        <begin position="98"/>
        <end position="118"/>
    </location>
</feature>
<dbReference type="Proteomes" id="UP000680206">
    <property type="component" value="Unassembled WGS sequence"/>
</dbReference>
<comment type="caution">
    <text evidence="2">The sequence shown here is derived from an EMBL/GenBank/DDBJ whole genome shotgun (WGS) entry which is preliminary data.</text>
</comment>
<evidence type="ECO:0000313" key="3">
    <source>
        <dbReference type="Proteomes" id="UP000680206"/>
    </source>
</evidence>
<dbReference type="RefSeq" id="WP_208250611.1">
    <property type="nucleotide sequence ID" value="NZ_JAGEPF010000033.1"/>
</dbReference>
<dbReference type="EMBL" id="JAGEPF010000033">
    <property type="protein sequence ID" value="MBO2464207.1"/>
    <property type="molecule type" value="Genomic_DNA"/>
</dbReference>
<organism evidence="2 3">
    <name type="scientific">Actinomadura violacea</name>
    <dbReference type="NCBI Taxonomy" id="2819934"/>
    <lineage>
        <taxon>Bacteria</taxon>
        <taxon>Bacillati</taxon>
        <taxon>Actinomycetota</taxon>
        <taxon>Actinomycetes</taxon>
        <taxon>Streptosporangiales</taxon>
        <taxon>Thermomonosporaceae</taxon>
        <taxon>Actinomadura</taxon>
    </lineage>
</organism>
<evidence type="ECO:0000313" key="2">
    <source>
        <dbReference type="EMBL" id="MBO2464207.1"/>
    </source>
</evidence>